<reference evidence="1 2" key="1">
    <citation type="journal article" date="2011" name="Stand. Genomic Sci.">
        <title>Complete genome sequence of the thermophilic sulfur-reducer Hippea maritima type strain (MH(2)).</title>
        <authorList>
            <person name="Huntemann M."/>
            <person name="Lu M."/>
            <person name="Nolan M."/>
            <person name="Lapidus A."/>
            <person name="Lucas S."/>
            <person name="Hammon N."/>
            <person name="Deshpande S."/>
            <person name="Cheng J.F."/>
            <person name="Tapia R."/>
            <person name="Han C."/>
            <person name="Goodwin L."/>
            <person name="Pitluck S."/>
            <person name="Liolios K."/>
            <person name="Pagani I."/>
            <person name="Ivanova N."/>
            <person name="Ovchinikova G."/>
            <person name="Pati A."/>
            <person name="Chen A."/>
            <person name="Palaniappan K."/>
            <person name="Land M."/>
            <person name="Hauser L."/>
            <person name="Jeffries C.D."/>
            <person name="Detter J.C."/>
            <person name="Brambilla E.M."/>
            <person name="Rohde M."/>
            <person name="Spring S."/>
            <person name="Goker M."/>
            <person name="Woyke T."/>
            <person name="Bristow J."/>
            <person name="Eisen J.A."/>
            <person name="Markowitz V."/>
            <person name="Hugenholtz P."/>
            <person name="Kyrpides N.C."/>
            <person name="Klenk H.P."/>
            <person name="Mavromatis K."/>
        </authorList>
    </citation>
    <scope>NUCLEOTIDE SEQUENCE [LARGE SCALE GENOMIC DNA]</scope>
    <source>
        <strain evidence="2">ATCC 700847 / DSM 10411 / MH2</strain>
    </source>
</reference>
<gene>
    <name evidence="1" type="ordered locus">Hipma_1616</name>
</gene>
<dbReference type="AlphaFoldDB" id="F2LUA3"/>
<organism evidence="1 2">
    <name type="scientific">Hippea maritima (strain ATCC 700847 / DSM 10411 / MH2)</name>
    <dbReference type="NCBI Taxonomy" id="760142"/>
    <lineage>
        <taxon>Bacteria</taxon>
        <taxon>Pseudomonadati</taxon>
        <taxon>Campylobacterota</taxon>
        <taxon>Desulfurellia</taxon>
        <taxon>Desulfurellales</taxon>
        <taxon>Hippeaceae</taxon>
        <taxon>Hippea</taxon>
    </lineage>
</organism>
<dbReference type="STRING" id="760142.Hipma_1616"/>
<reference evidence="2" key="2">
    <citation type="submission" date="2011-03" db="EMBL/GenBank/DDBJ databases">
        <title>The complete genome of Hippea maritima DSM 10411.</title>
        <authorList>
            <consortium name="US DOE Joint Genome Institute (JGI-PGF)"/>
            <person name="Lucas S."/>
            <person name="Copeland A."/>
            <person name="Lapidus A."/>
            <person name="Bruce D."/>
            <person name="Goodwin L."/>
            <person name="Pitluck S."/>
            <person name="Peters L."/>
            <person name="Kyrpides N."/>
            <person name="Mavromatis K."/>
            <person name="Pagani I."/>
            <person name="Ivanova N."/>
            <person name="Mikhailova N."/>
            <person name="Lu M."/>
            <person name="Detter J.C."/>
            <person name="Tapia R."/>
            <person name="Han C."/>
            <person name="Land M."/>
            <person name="Hauser L."/>
            <person name="Markowitz V."/>
            <person name="Cheng J.-F."/>
            <person name="Hugenholtz P."/>
            <person name="Woyke T."/>
            <person name="Wu D."/>
            <person name="Spring S."/>
            <person name="Schroeder M."/>
            <person name="Brambilla E."/>
            <person name="Klenk H.-P."/>
            <person name="Eisen J.A."/>
        </authorList>
    </citation>
    <scope>NUCLEOTIDE SEQUENCE [LARGE SCALE GENOMIC DNA]</scope>
    <source>
        <strain evidence="2">ATCC 700847 / DSM 10411 / MH2</strain>
    </source>
</reference>
<accession>F2LUA3</accession>
<dbReference type="Proteomes" id="UP000008139">
    <property type="component" value="Chromosome"/>
</dbReference>
<dbReference type="InParanoid" id="F2LUA3"/>
<dbReference type="EMBL" id="CP002606">
    <property type="protein sequence ID" value="AEA34566.1"/>
    <property type="molecule type" value="Genomic_DNA"/>
</dbReference>
<name>F2LUA3_HIPMA</name>
<keyword evidence="2" id="KW-1185">Reference proteome</keyword>
<sequence>MRLFYLRTIFRFMVFIVILPAMAKAYCSLPQIKNIFPTTKEVGDVIEQARYDSGPYNSKDGSITYSRTWRGGPGGYRDLTIRLYIYPKPNLARLKVEKYCKSLGSRKITLPYADIGCTAKRRYNFRRYYMLAEKCAVIVLWTDYPDRRLVDPQDYLLKPMVERIKKLNCLCSTSQQNTSANRTATYKVSASKKGFLNDWDKREINIDTTKRLIVWGTVYDNKGKELPSAIVTFKILGKTFTKKSDSNGYFEFDLTINPKGNKTLKFNEDLHLKKPLPHLTAQVLSKTLAADGRIQNVKVRLTSDKGVVRNKKLYISTDNMPLLHNGRIVNYAKFSYDSKYITTDSNGVATFKVKSPKLDVNLVNRSNDKALFPIISRYTVYSLENGKKEKVGFIKLSFLSPKPHITKVLLPGGVEEQLWQSMPSRVFIEDIDSNHFSILIRGWGRFKSKGSSIRYNTLIRQFDGKEFDFYFSPRKIGFDLNDQPQLWKDLLTTNLNVLGSIFIPLAQNGKLPLKYPASDEFKSLIDSYVIQFGTKDYVNLIKQAHNSPSLTNITDGAVGGALLGDAINNLLSGKNIPLGQTMQLEVLKAVYANLTTIYKAYAKYGKIARAYQDIDFLPIIVIITDSDGYKDRYLRYISVKIWKEGE</sequence>
<evidence type="ECO:0000313" key="2">
    <source>
        <dbReference type="Proteomes" id="UP000008139"/>
    </source>
</evidence>
<dbReference type="KEGG" id="hmr:Hipma_1616"/>
<proteinExistence type="predicted"/>
<dbReference type="HOGENOM" id="CLU_423766_0_0_7"/>
<evidence type="ECO:0000313" key="1">
    <source>
        <dbReference type="EMBL" id="AEA34566.1"/>
    </source>
</evidence>
<protein>
    <submittedName>
        <fullName evidence="1">Uncharacterized protein</fullName>
    </submittedName>
</protein>